<dbReference type="AlphaFoldDB" id="A0A9P8MBJ0"/>
<proteinExistence type="predicted"/>
<evidence type="ECO:0000313" key="1">
    <source>
        <dbReference type="EMBL" id="KAH0598391.1"/>
    </source>
</evidence>
<reference evidence="1 2" key="1">
    <citation type="submission" date="2020-07" db="EMBL/GenBank/DDBJ databases">
        <title>Metarhizium humberi genome.</title>
        <authorList>
            <person name="Lysoe E."/>
        </authorList>
    </citation>
    <scope>NUCLEOTIDE SEQUENCE [LARGE SCALE GENOMIC DNA]</scope>
    <source>
        <strain evidence="1 2">ESALQ1638</strain>
    </source>
</reference>
<keyword evidence="2" id="KW-1185">Reference proteome</keyword>
<name>A0A9P8MBJ0_9HYPO</name>
<sequence>MFKVRPVPLWQRDIRVTDENQREKILQIPKPTVPDELPAALADNLPDNLKTFFKDKYGPAFICRYVGRTQKYMKSFTDQEMKKLWYWWQGNGKDCLSQSEEYNDINRLSSREAMKRRYESNLQPYLDDNPDDWATKLFTEVTNNKRLLLNWVHFPIGDDGNNVVNKQCNILDALSPSSDWSQKFFDKFLAFATTHGASAADIESGGGQDQKYNWLHDAMRDLIVAVLSDDPSISDEVKKGLQADIKQFEKENNLN</sequence>
<gene>
    <name evidence="1" type="ORF">MHUMG1_03689</name>
</gene>
<dbReference type="EMBL" id="JACEFI010000005">
    <property type="protein sequence ID" value="KAH0598391.1"/>
    <property type="molecule type" value="Genomic_DNA"/>
</dbReference>
<accession>A0A9P8MBJ0</accession>
<comment type="caution">
    <text evidence="1">The sequence shown here is derived from an EMBL/GenBank/DDBJ whole genome shotgun (WGS) entry which is preliminary data.</text>
</comment>
<protein>
    <submittedName>
        <fullName evidence="1">Uncharacterized protein</fullName>
    </submittedName>
</protein>
<organism evidence="1 2">
    <name type="scientific">Metarhizium humberi</name>
    <dbReference type="NCBI Taxonomy" id="2596975"/>
    <lineage>
        <taxon>Eukaryota</taxon>
        <taxon>Fungi</taxon>
        <taxon>Dikarya</taxon>
        <taxon>Ascomycota</taxon>
        <taxon>Pezizomycotina</taxon>
        <taxon>Sordariomycetes</taxon>
        <taxon>Hypocreomycetidae</taxon>
        <taxon>Hypocreales</taxon>
        <taxon>Clavicipitaceae</taxon>
        <taxon>Metarhizium</taxon>
    </lineage>
</organism>
<evidence type="ECO:0000313" key="2">
    <source>
        <dbReference type="Proteomes" id="UP000764110"/>
    </source>
</evidence>
<dbReference type="Proteomes" id="UP000764110">
    <property type="component" value="Unassembled WGS sequence"/>
</dbReference>